<protein>
    <submittedName>
        <fullName evidence="2">Extracellular solute-binding protein</fullName>
    </submittedName>
</protein>
<dbReference type="SUPFAM" id="SSF53850">
    <property type="entry name" value="Periplasmic binding protein-like II"/>
    <property type="match status" value="1"/>
</dbReference>
<feature type="signal peptide" evidence="1">
    <location>
        <begin position="1"/>
        <end position="31"/>
    </location>
</feature>
<dbReference type="Pfam" id="PF01547">
    <property type="entry name" value="SBP_bac_1"/>
    <property type="match status" value="1"/>
</dbReference>
<accession>A0ABZ1BNI7</accession>
<name>A0ABZ1BNI7_9FIRM</name>
<organism evidence="2 3">
    <name type="scientific">Geochorda subterranea</name>
    <dbReference type="NCBI Taxonomy" id="3109564"/>
    <lineage>
        <taxon>Bacteria</taxon>
        <taxon>Bacillati</taxon>
        <taxon>Bacillota</taxon>
        <taxon>Limnochordia</taxon>
        <taxon>Limnochordales</taxon>
        <taxon>Geochordaceae</taxon>
        <taxon>Geochorda</taxon>
    </lineage>
</organism>
<keyword evidence="1" id="KW-0732">Signal</keyword>
<gene>
    <name evidence="2" type="ORF">VLY81_12800</name>
</gene>
<dbReference type="PANTHER" id="PTHR43649">
    <property type="entry name" value="ARABINOSE-BINDING PROTEIN-RELATED"/>
    <property type="match status" value="1"/>
</dbReference>
<evidence type="ECO:0000313" key="2">
    <source>
        <dbReference type="EMBL" id="WRP14284.1"/>
    </source>
</evidence>
<dbReference type="Proteomes" id="UP001333102">
    <property type="component" value="Chromosome"/>
</dbReference>
<dbReference type="Gene3D" id="3.40.190.10">
    <property type="entry name" value="Periplasmic binding protein-like II"/>
    <property type="match status" value="2"/>
</dbReference>
<dbReference type="PANTHER" id="PTHR43649:SF12">
    <property type="entry name" value="DIACETYLCHITOBIOSE BINDING PROTEIN DASA"/>
    <property type="match status" value="1"/>
</dbReference>
<evidence type="ECO:0000256" key="1">
    <source>
        <dbReference type="SAM" id="SignalP"/>
    </source>
</evidence>
<proteinExistence type="predicted"/>
<feature type="chain" id="PRO_5045308919" evidence="1">
    <location>
        <begin position="32"/>
        <end position="424"/>
    </location>
</feature>
<keyword evidence="3" id="KW-1185">Reference proteome</keyword>
<evidence type="ECO:0000313" key="3">
    <source>
        <dbReference type="Proteomes" id="UP001333102"/>
    </source>
</evidence>
<dbReference type="EMBL" id="CP141614">
    <property type="protein sequence ID" value="WRP14284.1"/>
    <property type="molecule type" value="Genomic_DNA"/>
</dbReference>
<dbReference type="InterPro" id="IPR050490">
    <property type="entry name" value="Bact_solute-bd_prot1"/>
</dbReference>
<sequence>MTSSSNRRAWAMALVIAAVMLAALPAGPAMAAKTTLTFWSWRTEDQAAYEQFIRVFQASHPDVEVRFVPYRNTEYNTILATALQAGSGPDIIQLRAYGGLEPLANAGYLMALDGRVPALEGFSKEVLGGARSIRDGRIYGVPFAVQTVQILYNQRIFDQLGLREPQTWQEFLDLAGKVRNAGYIAFANGSKDGWTMETFFGAVAPNFYGGTPFYEDVVSGRTTFEDPRFLDALRKMLELKPHLPPGFEGIAYTDMQAMFAQEMAAMWMAGSYELGTMKAMNPDLRIGAFLVPPERAGDPVWHTMYVDGSYGINASTAHPDQALAFVRWLATREYGQMFTDRLEQMSAVPGTVPSSPTLAKLADLMRRHGTPYLMLTAFRYDQPSGSTLLQNTLQSLFIGQMTVEQVAREIQQGLARWYAPFQGR</sequence>
<dbReference type="InterPro" id="IPR006059">
    <property type="entry name" value="SBP"/>
</dbReference>
<reference evidence="3" key="1">
    <citation type="submission" date="2023-12" db="EMBL/GenBank/DDBJ databases">
        <title>Novel isolates from deep terrestrial aquifers shed light on the physiology and ecology of the class Limnochordia.</title>
        <authorList>
            <person name="Karnachuk O.V."/>
            <person name="Lukina A.P."/>
            <person name="Avakyan M.R."/>
            <person name="Kadnikov V."/>
            <person name="Begmatov S."/>
            <person name="Beletsky A.V."/>
            <person name="Mardanov A.V."/>
            <person name="Ravin N.V."/>
        </authorList>
    </citation>
    <scope>NUCLEOTIDE SEQUENCE [LARGE SCALE GENOMIC DNA]</scope>
    <source>
        <strain evidence="3">LN</strain>
    </source>
</reference>
<dbReference type="RefSeq" id="WP_324668592.1">
    <property type="nucleotide sequence ID" value="NZ_CP141614.1"/>
</dbReference>